<feature type="region of interest" description="Disordered" evidence="1">
    <location>
        <begin position="515"/>
        <end position="541"/>
    </location>
</feature>
<feature type="compositionally biased region" description="Basic and acidic residues" evidence="1">
    <location>
        <begin position="139"/>
        <end position="164"/>
    </location>
</feature>
<feature type="region of interest" description="Disordered" evidence="1">
    <location>
        <begin position="682"/>
        <end position="723"/>
    </location>
</feature>
<reference evidence="2" key="1">
    <citation type="submission" date="2021-06" db="EMBL/GenBank/DDBJ databases">
        <authorList>
            <consortium name="DOE Joint Genome Institute"/>
            <person name="Mondo S.J."/>
            <person name="Amses K.R."/>
            <person name="Simmons D.R."/>
            <person name="Longcore J.E."/>
            <person name="Seto K."/>
            <person name="Alves G.H."/>
            <person name="Bonds A.E."/>
            <person name="Quandt C.A."/>
            <person name="Davis W.J."/>
            <person name="Chang Y."/>
            <person name="Letcher P.M."/>
            <person name="Powell M.J."/>
            <person name="Kuo A."/>
            <person name="Labutti K."/>
            <person name="Pangilinan J."/>
            <person name="Andreopoulos W."/>
            <person name="Tritt A."/>
            <person name="Riley R."/>
            <person name="Hundley H."/>
            <person name="Johnson J."/>
            <person name="Lipzen A."/>
            <person name="Barry K."/>
            <person name="Berbee M.L."/>
            <person name="Buchler N.E."/>
            <person name="Grigoriev I.V."/>
            <person name="Spatafora J.W."/>
            <person name="Stajich J.E."/>
            <person name="James T.Y."/>
        </authorList>
    </citation>
    <scope>NUCLEOTIDE SEQUENCE</scope>
    <source>
        <strain evidence="2">AG</strain>
    </source>
</reference>
<feature type="region of interest" description="Disordered" evidence="1">
    <location>
        <begin position="58"/>
        <end position="78"/>
    </location>
</feature>
<gene>
    <name evidence="2" type="ORF">K450DRAFT_253015</name>
</gene>
<name>A0AAD5E6K5_UMBRA</name>
<dbReference type="EMBL" id="MU620943">
    <property type="protein sequence ID" value="KAI8577265.1"/>
    <property type="molecule type" value="Genomic_DNA"/>
</dbReference>
<protein>
    <submittedName>
        <fullName evidence="2">Uncharacterized protein</fullName>
    </submittedName>
</protein>
<comment type="caution">
    <text evidence="2">The sequence shown here is derived from an EMBL/GenBank/DDBJ whole genome shotgun (WGS) entry which is preliminary data.</text>
</comment>
<reference evidence="2" key="2">
    <citation type="journal article" date="2022" name="Proc. Natl. Acad. Sci. U.S.A.">
        <title>Diploid-dominant life cycles characterize the early evolution of Fungi.</title>
        <authorList>
            <person name="Amses K.R."/>
            <person name="Simmons D.R."/>
            <person name="Longcore J.E."/>
            <person name="Mondo S.J."/>
            <person name="Seto K."/>
            <person name="Jeronimo G.H."/>
            <person name="Bonds A.E."/>
            <person name="Quandt C.A."/>
            <person name="Davis W.J."/>
            <person name="Chang Y."/>
            <person name="Federici B.A."/>
            <person name="Kuo A."/>
            <person name="LaButti K."/>
            <person name="Pangilinan J."/>
            <person name="Andreopoulos W."/>
            <person name="Tritt A."/>
            <person name="Riley R."/>
            <person name="Hundley H."/>
            <person name="Johnson J."/>
            <person name="Lipzen A."/>
            <person name="Barry K."/>
            <person name="Lang B.F."/>
            <person name="Cuomo C.A."/>
            <person name="Buchler N.E."/>
            <person name="Grigoriev I.V."/>
            <person name="Spatafora J.W."/>
            <person name="Stajich J.E."/>
            <person name="James T.Y."/>
        </authorList>
    </citation>
    <scope>NUCLEOTIDE SEQUENCE</scope>
    <source>
        <strain evidence="2">AG</strain>
    </source>
</reference>
<feature type="compositionally biased region" description="Polar residues" evidence="1">
    <location>
        <begin position="367"/>
        <end position="378"/>
    </location>
</feature>
<feature type="region of interest" description="Disordered" evidence="1">
    <location>
        <begin position="252"/>
        <end position="297"/>
    </location>
</feature>
<accession>A0AAD5E6K5</accession>
<evidence type="ECO:0000313" key="2">
    <source>
        <dbReference type="EMBL" id="KAI8577265.1"/>
    </source>
</evidence>
<feature type="compositionally biased region" description="Pro residues" evidence="1">
    <location>
        <begin position="682"/>
        <end position="696"/>
    </location>
</feature>
<feature type="compositionally biased region" description="Polar residues" evidence="1">
    <location>
        <begin position="58"/>
        <end position="69"/>
    </location>
</feature>
<evidence type="ECO:0000256" key="1">
    <source>
        <dbReference type="SAM" id="MobiDB-lite"/>
    </source>
</evidence>
<proteinExistence type="predicted"/>
<dbReference type="Proteomes" id="UP001206595">
    <property type="component" value="Unassembled WGS sequence"/>
</dbReference>
<feature type="region of interest" description="Disordered" evidence="1">
    <location>
        <begin position="555"/>
        <end position="631"/>
    </location>
</feature>
<feature type="compositionally biased region" description="Basic and acidic residues" evidence="1">
    <location>
        <begin position="456"/>
        <end position="467"/>
    </location>
</feature>
<feature type="compositionally biased region" description="Basic and acidic residues" evidence="1">
    <location>
        <begin position="351"/>
        <end position="365"/>
    </location>
</feature>
<feature type="region of interest" description="Disordered" evidence="1">
    <location>
        <begin position="350"/>
        <end position="378"/>
    </location>
</feature>
<feature type="compositionally biased region" description="Polar residues" evidence="1">
    <location>
        <begin position="101"/>
        <end position="113"/>
    </location>
</feature>
<dbReference type="RefSeq" id="XP_051442269.1">
    <property type="nucleotide sequence ID" value="XM_051590968.1"/>
</dbReference>
<feature type="compositionally biased region" description="Polar residues" evidence="1">
    <location>
        <begin position="587"/>
        <end position="597"/>
    </location>
</feature>
<sequence>MAESSSSDGTPNLNEEPQVIRYSKEFLLSLHDSPLAVKPDDFPGLSLWFGDDWQSLNTKGALNGSTSPKTLDKNIVLGPPKTNFNSSVFGGLKHSEDATQAGKTGSSFNNTRPRQGHESRTPRDNSNADSRSQRVSHNMNDRTFGRDRTPGTERGFRGSVDKGTSEFQSRNPRMRQNERHSDRSVEPSRNKRENNRDHNTMRNAKGFDQHERTPEWMDYDPEAETTAKNKQTDSKESEAEFINDLEAWKAKMKKQNQEKSNDTVQEQATYVESVPSEKAADTPTKPIETSPEQTKDNVDDLFAKLPSNLADTTMAFDNFVISGSGSRMSASASANTSNKGGSRFAKFFSSKQHETAPSDAPKEESISPMNDGTPKSISLDTLFQSHNAVPKSQGPPMPTGKRMLSENDILQSLGAHKPSPRQPDTVNDAAGFNKVLEALSKSKPVALPPQNSPSQHDPRSSRNDQLRGMEPSGPTMNHRGGQMPMQQQIDPSILQQRRSADQQQQQHSPVLMRGASYNEYPSHNSPGRARGNSPSAYSERPKMVASNLPTSVLRQLSAKSSDSPGKSGSPVANKQPTNFSPAHPRSLQASQYPQQPSDPALYGGGYNPMPMYQRGPPPVTGGYPGSPMEMASGQNMNLEQLMQMRNNLHGGNIQSPPAQRGAVPPMPMMGNMPPFPPYMMGNPPPGSMQGPPPPGFPSEMRPPPKEHFIGMLPGANMSNRQYL</sequence>
<feature type="region of interest" description="Disordered" evidence="1">
    <location>
        <begin position="97"/>
        <end position="215"/>
    </location>
</feature>
<feature type="compositionally biased region" description="Polar residues" evidence="1">
    <location>
        <begin position="124"/>
        <end position="138"/>
    </location>
</feature>
<feature type="region of interest" description="Disordered" evidence="1">
    <location>
        <begin position="443"/>
        <end position="486"/>
    </location>
</feature>
<organism evidence="2 3">
    <name type="scientific">Umbelopsis ramanniana AG</name>
    <dbReference type="NCBI Taxonomy" id="1314678"/>
    <lineage>
        <taxon>Eukaryota</taxon>
        <taxon>Fungi</taxon>
        <taxon>Fungi incertae sedis</taxon>
        <taxon>Mucoromycota</taxon>
        <taxon>Mucoromycotina</taxon>
        <taxon>Umbelopsidomycetes</taxon>
        <taxon>Umbelopsidales</taxon>
        <taxon>Umbelopsidaceae</taxon>
        <taxon>Umbelopsis</taxon>
    </lineage>
</organism>
<feature type="compositionally biased region" description="Basic and acidic residues" evidence="1">
    <location>
        <begin position="175"/>
        <end position="215"/>
    </location>
</feature>
<feature type="compositionally biased region" description="Low complexity" evidence="1">
    <location>
        <begin position="557"/>
        <end position="570"/>
    </location>
</feature>
<dbReference type="AlphaFoldDB" id="A0AAD5E6K5"/>
<evidence type="ECO:0000313" key="3">
    <source>
        <dbReference type="Proteomes" id="UP001206595"/>
    </source>
</evidence>
<dbReference type="GeneID" id="75916311"/>
<keyword evidence="3" id="KW-1185">Reference proteome</keyword>